<feature type="region of interest" description="Disordered" evidence="1">
    <location>
        <begin position="571"/>
        <end position="598"/>
    </location>
</feature>
<evidence type="ECO:0000313" key="4">
    <source>
        <dbReference type="Proteomes" id="UP000009168"/>
    </source>
</evidence>
<feature type="region of interest" description="Disordered" evidence="1">
    <location>
        <begin position="857"/>
        <end position="882"/>
    </location>
</feature>
<sequence length="2222" mass="265383">MQQCFEKELDRGLSEDQKAGFIMQQQISQESNQITQSRMNRDISLFRRTFFQIFMITFIPMLIQIIFTILSRYILKQFSDSLIQEFGNNLYQQQKMFSKKQNGAIITQFNNQIQQKYWEINLMLAFYKKTLDGQEIFDGRYRPALLNIQRTFRDLENLETIKLYLQNKILTSSWNHKNITQLQYLNQKSRQQLKDITHLDPLIKSIQFENNQQRQGNDQKIKFQDIIFGFQLDGMLYQTSTNTTYSQLNQDQSCEPGIYKPDTRCQFWYKQTFNDPFLKVFPPLLFYDDQKYPYFASVLCKRNLYNKQIQSVLCLTINLLQVFNFFNEYLMSQSTFITVNPETYGLVYHSGLQNQTNYFLNSGNLSQVHGMEDYLNQVQADFLNNLINEIKSRYLIFHSELKDQITLTELFDESQFQKTFEYQYQQNEYYVILNVIRSVDKSIIYPQSRPQDSYMANDKSKQDGTIKYKIKNVYLFIEILQKNLLTKKQIELTNELDQQLLPISIIIYCVFTIFLFVFAYYSCFLGNLIDTPIEHLTKILEMIKFDEKKLNPKVMQMFQLDQIFHLDREMSSQNQDDEQEEDYERNENLDEMDSQSNHSNYKKKKEFFFHAEDMKILFMSFQSLFQTLNFTLQNFFDVNDEGCSTLLKLNQQAYHFNRFNNYRALGVLHNNMGNIHLNNRRFKEAVECYQKAIICSNYELSFYEESMSKKEKKKYNLKTQNTLIKGNQSEKKNQSILCRVLDKISKFFYKNSNDKFSQILNQNNKRNSVTQRKSIQTIKSVQQHVKSKNELEAWTQKHDNNDQNKLNFENNFLKVETQNVNSNQLNSHSNLYESSCQKNKVKNEFNQPQVVKQKIQNDSFDSKNQQNNSFLPTKNNRQKSTYFPSSFNNNYKSEKTEKKEVHEDKEELFWNLFNRKFNLTKALLQYFLFYNFNKEYIWDGISCYFEELLEINRKYLNNKKECTFIVNFYYISFLILINDVSLSKEKQKENLNIFYDISNNILDKIEIFQKDQRQNTFKNQVYQGHQKKIKKNMTFLQKINRETLFQFNDQYINDNKQEQKNNQKLNDHNNNQLSSIFSQESLEELLHKKKYQKQFFNVRQWKFNKFEYTDIYSNVYYVLDQYYNGLKYLYNKDNYLMNQQIHPKLENMSKRQYYQQQKSHQRSSHSPENRRQNTTIQINSTKNQINTRVNSIQNNDQKLQPLSVQENRYHQQFPDLQNNQDSKNKKINSIDNNQLENIPVLEKQISKNNTVYSNNRSSFYQNEFQSQQVNNGVFQNSAISKTNMYEQKIAKNNSLSTRDAPRLTIQNNIRFQQHSVYSTTGINQQIPNNKQINFNNANYRNDNQELNYSFNNNKDQNESQQIQDQPSKNNSIQINKKQNLTKELSNLSNSITIQLSNKHNYDSQKSEVNEDIKNINQQINLNNLPIKISQLQMILDLDSIAKYEYTPDLLCGFLIYTQSLIFQSERNFQEAIGIMTDYFEETKFVSRQLRYYLLSMLYKISFKIPKLIQPIQQMKIIYDFKIDFSIGVISTCKITSQLKKTRILIDVLLNEILNISNNDQFGLICQQSKNQMITFDEIISMVSIQQIKSAQKQYLDHLNSYIPQQFNLLSSSCLFDNNFNNILDLNDQYKNDEKSNYNKDALKMQDRNILQLNYFNKTKQKGAKSFTNLDRSQTNREQKQDQTKQLEISLFNNKQQQIDLFNESHLVNDYDQFTNNRFVTFESEAQQKNGPCSLQDLENQNIRQFLAGTQQYSYIKSKQDIEKINLDCSQLSEIKYTTNLGEESPQELDQKISKYNKILDARNNYQMNSYSNFNIYEDLQKEQKTSINSKTQNSLDIKNKQTDDELSFSQIQRNLSPQFYQTSPQIKNNLNGNELYDPQSNLNLTDIKSNINLIDQNDQSNLNLTGVKSNLNQIEQNVNKSGIKASKIIHNQNIKKQPESQLDISQEELKKTNYLIHDDNSFDFNLYQKNQRRQTFKQKPDAIEQNQIQSRQAQTEEVSQKKIIDISIQSKQKFQLIRSKTQFIENNSDQNNQKNLINKYHTQYFSKSIERQKRIFQNQDNQQQIQPDQFFHQGVRKGISSFFCQNNELNQKYKKIHQKSKKYIEKDQDTSDVRRSLRKKYIIYITDEQNICQINFMFKSMVKELQELQIELLVLKLNQQESIQEYHTQQNQFVEGQIAVRYFYDQNKLAEYIFNQRETQRYRNFPLMYEHYSNNFWLVNLG</sequence>
<dbReference type="SMART" id="SM00028">
    <property type="entry name" value="TPR"/>
    <property type="match status" value="1"/>
</dbReference>
<dbReference type="OrthoDB" id="431454at2759"/>
<keyword evidence="2" id="KW-1133">Transmembrane helix</keyword>
<proteinExistence type="predicted"/>
<organism evidence="3 4">
    <name type="scientific">Tetrahymena thermophila (strain SB210)</name>
    <dbReference type="NCBI Taxonomy" id="312017"/>
    <lineage>
        <taxon>Eukaryota</taxon>
        <taxon>Sar</taxon>
        <taxon>Alveolata</taxon>
        <taxon>Ciliophora</taxon>
        <taxon>Intramacronucleata</taxon>
        <taxon>Oligohymenophorea</taxon>
        <taxon>Hymenostomatida</taxon>
        <taxon>Tetrahymenina</taxon>
        <taxon>Tetrahymenidae</taxon>
        <taxon>Tetrahymena</taxon>
    </lineage>
</organism>
<dbReference type="Proteomes" id="UP000009168">
    <property type="component" value="Unassembled WGS sequence"/>
</dbReference>
<feature type="compositionally biased region" description="Polar residues" evidence="1">
    <location>
        <begin position="1172"/>
        <end position="1185"/>
    </location>
</feature>
<dbReference type="RefSeq" id="XP_001023804.2">
    <property type="nucleotide sequence ID" value="XM_001023804.2"/>
</dbReference>
<keyword evidence="4" id="KW-1185">Reference proteome</keyword>
<evidence type="ECO:0000256" key="2">
    <source>
        <dbReference type="SAM" id="Phobius"/>
    </source>
</evidence>
<name>Q245S4_TETTS</name>
<gene>
    <name evidence="3" type="ORF">TTHERM_00245750</name>
</gene>
<dbReference type="KEGG" id="tet:TTHERM_00245750"/>
<accession>Q245S4</accession>
<evidence type="ECO:0000256" key="1">
    <source>
        <dbReference type="SAM" id="MobiDB-lite"/>
    </source>
</evidence>
<feature type="transmembrane region" description="Helical" evidence="2">
    <location>
        <begin position="500"/>
        <end position="521"/>
    </location>
</feature>
<keyword evidence="2" id="KW-0472">Membrane</keyword>
<feature type="transmembrane region" description="Helical" evidence="2">
    <location>
        <begin position="49"/>
        <end position="70"/>
    </location>
</feature>
<dbReference type="InterPro" id="IPR019734">
    <property type="entry name" value="TPR_rpt"/>
</dbReference>
<dbReference type="GeneID" id="7841499"/>
<keyword evidence="2" id="KW-0812">Transmembrane</keyword>
<dbReference type="InParanoid" id="Q245S4"/>
<dbReference type="EMBL" id="GG662474">
    <property type="protein sequence ID" value="EAS03559.2"/>
    <property type="molecule type" value="Genomic_DNA"/>
</dbReference>
<feature type="region of interest" description="Disordered" evidence="1">
    <location>
        <begin position="1150"/>
        <end position="1185"/>
    </location>
</feature>
<dbReference type="HOGENOM" id="CLU_241257_0_0_1"/>
<evidence type="ECO:0000313" key="3">
    <source>
        <dbReference type="EMBL" id="EAS03559.2"/>
    </source>
</evidence>
<reference evidence="4" key="1">
    <citation type="journal article" date="2006" name="PLoS Biol.">
        <title>Macronuclear genome sequence of the ciliate Tetrahymena thermophila, a model eukaryote.</title>
        <authorList>
            <person name="Eisen J.A."/>
            <person name="Coyne R.S."/>
            <person name="Wu M."/>
            <person name="Wu D."/>
            <person name="Thiagarajan M."/>
            <person name="Wortman J.R."/>
            <person name="Badger J.H."/>
            <person name="Ren Q."/>
            <person name="Amedeo P."/>
            <person name="Jones K.M."/>
            <person name="Tallon L.J."/>
            <person name="Delcher A.L."/>
            <person name="Salzberg S.L."/>
            <person name="Silva J.C."/>
            <person name="Haas B.J."/>
            <person name="Majoros W.H."/>
            <person name="Farzad M."/>
            <person name="Carlton J.M."/>
            <person name="Smith R.K. Jr."/>
            <person name="Garg J."/>
            <person name="Pearlman R.E."/>
            <person name="Karrer K.M."/>
            <person name="Sun L."/>
            <person name="Manning G."/>
            <person name="Elde N.C."/>
            <person name="Turkewitz A.P."/>
            <person name="Asai D.J."/>
            <person name="Wilkes D.E."/>
            <person name="Wang Y."/>
            <person name="Cai H."/>
            <person name="Collins K."/>
            <person name="Stewart B.A."/>
            <person name="Lee S.R."/>
            <person name="Wilamowska K."/>
            <person name="Weinberg Z."/>
            <person name="Ruzzo W.L."/>
            <person name="Wloga D."/>
            <person name="Gaertig J."/>
            <person name="Frankel J."/>
            <person name="Tsao C.-C."/>
            <person name="Gorovsky M.A."/>
            <person name="Keeling P.J."/>
            <person name="Waller R.F."/>
            <person name="Patron N.J."/>
            <person name="Cherry J.M."/>
            <person name="Stover N.A."/>
            <person name="Krieger C.J."/>
            <person name="del Toro C."/>
            <person name="Ryder H.F."/>
            <person name="Williamson S.C."/>
            <person name="Barbeau R.A."/>
            <person name="Hamilton E.P."/>
            <person name="Orias E."/>
        </authorList>
    </citation>
    <scope>NUCLEOTIDE SEQUENCE [LARGE SCALE GENOMIC DNA]</scope>
    <source>
        <strain evidence="4">SB210</strain>
    </source>
</reference>
<protein>
    <submittedName>
        <fullName evidence="3">Tetratricopeptide repeat protein</fullName>
    </submittedName>
</protein>
<feature type="compositionally biased region" description="Acidic residues" evidence="1">
    <location>
        <begin position="575"/>
        <end position="593"/>
    </location>
</feature>